<keyword evidence="18" id="KW-0961">Cell wall biogenesis/degradation</keyword>
<keyword evidence="26" id="KW-1185">Reference proteome</keyword>
<evidence type="ECO:0000259" key="24">
    <source>
        <dbReference type="PROSITE" id="PS51677"/>
    </source>
</evidence>
<dbReference type="GO" id="GO:0098552">
    <property type="term" value="C:side of membrane"/>
    <property type="evidence" value="ECO:0007669"/>
    <property type="project" value="UniProtKB-KW"/>
</dbReference>
<dbReference type="GO" id="GO:0071555">
    <property type="term" value="P:cell wall organization"/>
    <property type="evidence" value="ECO:0007669"/>
    <property type="project" value="UniProtKB-KW"/>
</dbReference>
<evidence type="ECO:0000256" key="3">
    <source>
        <dbReference type="ARBA" id="ARBA00004609"/>
    </source>
</evidence>
<sequence>MVDLRAFKLFTAFAVVATSVFAQNHSSEQSEAQITDPNQECTTYSYPTVAQNIANFPTIWQPATLLASDSAGQALWSKIASGVPNIPPKGQLNGSTINVTYDSVNDPDCWWTIHQCTTPKLTGLPSDVASIPEPKSMGYAFDDGPNCTHNAFYNYLSSQNQKATMFYIGSNVLDWPLEAQRALADGHEICAHTWSHRYMTAFASQDAFAELWYSVKAIKLVTGVTPTCWRPPYGDVDDRIRYIANAMGLQTIIWKFDSNDWRVGTNNITAADVDADYGLFISNLTAGTFNGVGGIMLTHELNNFTMQEAVNWYPQLKSAFSHMVPIGVALNKTQPYVETNYSLPTFQQYISGQITAVGNASTTTPGASQSPSPSSATSNKKSSAVTIRVSSSGTWWTLLSAGMLLSGLLL</sequence>
<dbReference type="InterPro" id="IPR050248">
    <property type="entry name" value="Polysacc_deacetylase_ArnD"/>
</dbReference>
<dbReference type="GO" id="GO:0000272">
    <property type="term" value="P:polysaccharide catabolic process"/>
    <property type="evidence" value="ECO:0007669"/>
    <property type="project" value="UniProtKB-KW"/>
</dbReference>
<keyword evidence="9" id="KW-0479">Metal-binding</keyword>
<dbReference type="EMBL" id="WHVB01000047">
    <property type="protein sequence ID" value="KAF8465424.1"/>
    <property type="molecule type" value="Genomic_DNA"/>
</dbReference>
<evidence type="ECO:0000313" key="26">
    <source>
        <dbReference type="Proteomes" id="UP000759537"/>
    </source>
</evidence>
<evidence type="ECO:0000256" key="10">
    <source>
        <dbReference type="ARBA" id="ARBA00022729"/>
    </source>
</evidence>
<keyword evidence="19" id="KW-0624">Polysaccharide degradation</keyword>
<protein>
    <recommendedName>
        <fullName evidence="20">chitin deacetylase</fullName>
        <ecNumber evidence="20">3.5.1.41</ecNumber>
    </recommendedName>
</protein>
<feature type="chain" id="PRO_5040409331" description="chitin deacetylase" evidence="23">
    <location>
        <begin position="23"/>
        <end position="410"/>
    </location>
</feature>
<keyword evidence="16" id="KW-0170">Cobalt</keyword>
<keyword evidence="13" id="KW-0472">Membrane</keyword>
<evidence type="ECO:0000313" key="25">
    <source>
        <dbReference type="EMBL" id="KAF8465424.1"/>
    </source>
</evidence>
<comment type="subcellular location">
    <subcellularLocation>
        <location evidence="3">Cell membrane</location>
        <topology evidence="3">Lipid-anchor</topology>
        <topology evidence="3">GPI-anchor</topology>
    </subcellularLocation>
    <subcellularLocation>
        <location evidence="2">Secreted</location>
        <location evidence="2">Cell wall</location>
    </subcellularLocation>
</comment>
<keyword evidence="6" id="KW-0134">Cell wall</keyword>
<dbReference type="InterPro" id="IPR011330">
    <property type="entry name" value="Glyco_hydro/deAcase_b/a-brl"/>
</dbReference>
<feature type="signal peptide" evidence="23">
    <location>
        <begin position="1"/>
        <end position="22"/>
    </location>
</feature>
<name>A0A9P5JWC8_9AGAM</name>
<organism evidence="25 26">
    <name type="scientific">Russula ochroleuca</name>
    <dbReference type="NCBI Taxonomy" id="152965"/>
    <lineage>
        <taxon>Eukaryota</taxon>
        <taxon>Fungi</taxon>
        <taxon>Dikarya</taxon>
        <taxon>Basidiomycota</taxon>
        <taxon>Agaricomycotina</taxon>
        <taxon>Agaricomycetes</taxon>
        <taxon>Russulales</taxon>
        <taxon>Russulaceae</taxon>
        <taxon>Russula</taxon>
    </lineage>
</organism>
<evidence type="ECO:0000256" key="6">
    <source>
        <dbReference type="ARBA" id="ARBA00022512"/>
    </source>
</evidence>
<keyword evidence="10 23" id="KW-0732">Signal</keyword>
<comment type="catalytic activity">
    <reaction evidence="21">
        <text>[(1-&gt;4)-N-acetyl-beta-D-glucosaminyl](n) + n H2O = chitosan + n acetate</text>
        <dbReference type="Rhea" id="RHEA:10464"/>
        <dbReference type="Rhea" id="RHEA-COMP:9593"/>
        <dbReference type="Rhea" id="RHEA-COMP:9597"/>
        <dbReference type="ChEBI" id="CHEBI:15377"/>
        <dbReference type="ChEBI" id="CHEBI:17029"/>
        <dbReference type="ChEBI" id="CHEBI:30089"/>
        <dbReference type="ChEBI" id="CHEBI:57704"/>
        <dbReference type="EC" id="3.5.1.41"/>
    </reaction>
    <physiologicalReaction direction="left-to-right" evidence="21">
        <dbReference type="Rhea" id="RHEA:10465"/>
    </physiologicalReaction>
</comment>
<reference evidence="25" key="1">
    <citation type="submission" date="2019-10" db="EMBL/GenBank/DDBJ databases">
        <authorList>
            <consortium name="DOE Joint Genome Institute"/>
            <person name="Kuo A."/>
            <person name="Miyauchi S."/>
            <person name="Kiss E."/>
            <person name="Drula E."/>
            <person name="Kohler A."/>
            <person name="Sanchez-Garcia M."/>
            <person name="Andreopoulos B."/>
            <person name="Barry K.W."/>
            <person name="Bonito G."/>
            <person name="Buee M."/>
            <person name="Carver A."/>
            <person name="Chen C."/>
            <person name="Cichocki N."/>
            <person name="Clum A."/>
            <person name="Culley D."/>
            <person name="Crous P.W."/>
            <person name="Fauchery L."/>
            <person name="Girlanda M."/>
            <person name="Hayes R."/>
            <person name="Keri Z."/>
            <person name="LaButti K."/>
            <person name="Lipzen A."/>
            <person name="Lombard V."/>
            <person name="Magnuson J."/>
            <person name="Maillard F."/>
            <person name="Morin E."/>
            <person name="Murat C."/>
            <person name="Nolan M."/>
            <person name="Ohm R."/>
            <person name="Pangilinan J."/>
            <person name="Pereira M."/>
            <person name="Perotto S."/>
            <person name="Peter M."/>
            <person name="Riley R."/>
            <person name="Sitrit Y."/>
            <person name="Stielow B."/>
            <person name="Szollosi G."/>
            <person name="Zifcakova L."/>
            <person name="Stursova M."/>
            <person name="Spatafora J.W."/>
            <person name="Tedersoo L."/>
            <person name="Vaario L.-M."/>
            <person name="Yamada A."/>
            <person name="Yan M."/>
            <person name="Wang P."/>
            <person name="Xu J."/>
            <person name="Bruns T."/>
            <person name="Baldrian P."/>
            <person name="Vilgalys R."/>
            <person name="Henrissat B."/>
            <person name="Grigoriev I.V."/>
            <person name="Hibbett D."/>
            <person name="Nagy L.G."/>
            <person name="Martin F.M."/>
        </authorList>
    </citation>
    <scope>NUCLEOTIDE SEQUENCE</scope>
    <source>
        <strain evidence="25">Prilba</strain>
    </source>
</reference>
<dbReference type="GO" id="GO:0046872">
    <property type="term" value="F:metal ion binding"/>
    <property type="evidence" value="ECO:0007669"/>
    <property type="project" value="UniProtKB-KW"/>
</dbReference>
<evidence type="ECO:0000256" key="21">
    <source>
        <dbReference type="ARBA" id="ARBA00048494"/>
    </source>
</evidence>
<evidence type="ECO:0000256" key="9">
    <source>
        <dbReference type="ARBA" id="ARBA00022723"/>
    </source>
</evidence>
<keyword evidence="11" id="KW-0378">Hydrolase</keyword>
<dbReference type="InterPro" id="IPR002509">
    <property type="entry name" value="NODB_dom"/>
</dbReference>
<gene>
    <name evidence="25" type="ORF">DFH94DRAFT_783191</name>
</gene>
<dbReference type="GO" id="GO:0005886">
    <property type="term" value="C:plasma membrane"/>
    <property type="evidence" value="ECO:0007669"/>
    <property type="project" value="UniProtKB-SubCell"/>
</dbReference>
<dbReference type="GO" id="GO:0006032">
    <property type="term" value="P:chitin catabolic process"/>
    <property type="evidence" value="ECO:0007669"/>
    <property type="project" value="UniProtKB-KW"/>
</dbReference>
<evidence type="ECO:0000256" key="23">
    <source>
        <dbReference type="SAM" id="SignalP"/>
    </source>
</evidence>
<reference evidence="25" key="2">
    <citation type="journal article" date="2020" name="Nat. Commun.">
        <title>Large-scale genome sequencing of mycorrhizal fungi provides insights into the early evolution of symbiotic traits.</title>
        <authorList>
            <person name="Miyauchi S."/>
            <person name="Kiss E."/>
            <person name="Kuo A."/>
            <person name="Drula E."/>
            <person name="Kohler A."/>
            <person name="Sanchez-Garcia M."/>
            <person name="Morin E."/>
            <person name="Andreopoulos B."/>
            <person name="Barry K.W."/>
            <person name="Bonito G."/>
            <person name="Buee M."/>
            <person name="Carver A."/>
            <person name="Chen C."/>
            <person name="Cichocki N."/>
            <person name="Clum A."/>
            <person name="Culley D."/>
            <person name="Crous P.W."/>
            <person name="Fauchery L."/>
            <person name="Girlanda M."/>
            <person name="Hayes R.D."/>
            <person name="Keri Z."/>
            <person name="LaButti K."/>
            <person name="Lipzen A."/>
            <person name="Lombard V."/>
            <person name="Magnuson J."/>
            <person name="Maillard F."/>
            <person name="Murat C."/>
            <person name="Nolan M."/>
            <person name="Ohm R.A."/>
            <person name="Pangilinan J."/>
            <person name="Pereira M.F."/>
            <person name="Perotto S."/>
            <person name="Peter M."/>
            <person name="Pfister S."/>
            <person name="Riley R."/>
            <person name="Sitrit Y."/>
            <person name="Stielow J.B."/>
            <person name="Szollosi G."/>
            <person name="Zifcakova L."/>
            <person name="Stursova M."/>
            <person name="Spatafora J.W."/>
            <person name="Tedersoo L."/>
            <person name="Vaario L.M."/>
            <person name="Yamada A."/>
            <person name="Yan M."/>
            <person name="Wang P."/>
            <person name="Xu J."/>
            <person name="Bruns T."/>
            <person name="Baldrian P."/>
            <person name="Vilgalys R."/>
            <person name="Dunand C."/>
            <person name="Henrissat B."/>
            <person name="Grigoriev I.V."/>
            <person name="Hibbett D."/>
            <person name="Nagy L.G."/>
            <person name="Martin F.M."/>
        </authorList>
    </citation>
    <scope>NUCLEOTIDE SEQUENCE</scope>
    <source>
        <strain evidence="25">Prilba</strain>
    </source>
</reference>
<evidence type="ECO:0000256" key="13">
    <source>
        <dbReference type="ARBA" id="ARBA00023136"/>
    </source>
</evidence>
<comment type="similarity">
    <text evidence="4">Belongs to the polysaccharide deacetylase family.</text>
</comment>
<dbReference type="EC" id="3.5.1.41" evidence="20"/>
<evidence type="ECO:0000256" key="17">
    <source>
        <dbReference type="ARBA" id="ARBA00023288"/>
    </source>
</evidence>
<dbReference type="SUPFAM" id="SSF88713">
    <property type="entry name" value="Glycoside hydrolase/deacetylase"/>
    <property type="match status" value="1"/>
</dbReference>
<proteinExistence type="inferred from homology"/>
<evidence type="ECO:0000256" key="2">
    <source>
        <dbReference type="ARBA" id="ARBA00004191"/>
    </source>
</evidence>
<keyword evidence="17" id="KW-0449">Lipoprotein</keyword>
<evidence type="ECO:0000256" key="16">
    <source>
        <dbReference type="ARBA" id="ARBA00023285"/>
    </source>
</evidence>
<feature type="region of interest" description="Disordered" evidence="22">
    <location>
        <begin position="360"/>
        <end position="382"/>
    </location>
</feature>
<dbReference type="GO" id="GO:0009272">
    <property type="term" value="P:fungal-type cell wall biogenesis"/>
    <property type="evidence" value="ECO:0007669"/>
    <property type="project" value="UniProtKB-ARBA"/>
</dbReference>
<evidence type="ECO:0000256" key="22">
    <source>
        <dbReference type="SAM" id="MobiDB-lite"/>
    </source>
</evidence>
<keyword evidence="8" id="KW-0336">GPI-anchor</keyword>
<keyword evidence="15" id="KW-0119">Carbohydrate metabolism</keyword>
<evidence type="ECO:0000256" key="5">
    <source>
        <dbReference type="ARBA" id="ARBA00022475"/>
    </source>
</evidence>
<evidence type="ECO:0000256" key="19">
    <source>
        <dbReference type="ARBA" id="ARBA00023326"/>
    </source>
</evidence>
<dbReference type="PROSITE" id="PS51677">
    <property type="entry name" value="NODB"/>
    <property type="match status" value="1"/>
</dbReference>
<evidence type="ECO:0000256" key="8">
    <source>
        <dbReference type="ARBA" id="ARBA00022622"/>
    </source>
</evidence>
<keyword evidence="5" id="KW-1003">Cell membrane</keyword>
<feature type="domain" description="NodB homology" evidence="24">
    <location>
        <begin position="135"/>
        <end position="331"/>
    </location>
</feature>
<dbReference type="Gene3D" id="3.20.20.370">
    <property type="entry name" value="Glycoside hydrolase/deacetylase"/>
    <property type="match status" value="1"/>
</dbReference>
<evidence type="ECO:0000256" key="14">
    <source>
        <dbReference type="ARBA" id="ARBA00023180"/>
    </source>
</evidence>
<dbReference type="AlphaFoldDB" id="A0A9P5JWC8"/>
<dbReference type="GO" id="GO:0004099">
    <property type="term" value="F:chitin deacetylase activity"/>
    <property type="evidence" value="ECO:0007669"/>
    <property type="project" value="UniProtKB-EC"/>
</dbReference>
<dbReference type="FunFam" id="3.20.20.370:FF:000004">
    <property type="entry name" value="Related to Chitin deacetylase"/>
    <property type="match status" value="1"/>
</dbReference>
<dbReference type="OrthoDB" id="407355at2759"/>
<dbReference type="Proteomes" id="UP000759537">
    <property type="component" value="Unassembled WGS sequence"/>
</dbReference>
<evidence type="ECO:0000256" key="4">
    <source>
        <dbReference type="ARBA" id="ARBA00010973"/>
    </source>
</evidence>
<evidence type="ECO:0000256" key="7">
    <source>
        <dbReference type="ARBA" id="ARBA00022525"/>
    </source>
</evidence>
<evidence type="ECO:0000256" key="15">
    <source>
        <dbReference type="ARBA" id="ARBA00023277"/>
    </source>
</evidence>
<dbReference type="CDD" id="cd10952">
    <property type="entry name" value="CE4_MrCDA_like"/>
    <property type="match status" value="1"/>
</dbReference>
<keyword evidence="7" id="KW-0964">Secreted</keyword>
<evidence type="ECO:0000256" key="11">
    <source>
        <dbReference type="ARBA" id="ARBA00022801"/>
    </source>
</evidence>
<dbReference type="PANTHER" id="PTHR10587:SF98">
    <property type="entry name" value="CHITIN DEACETYLASE"/>
    <property type="match status" value="1"/>
</dbReference>
<dbReference type="PANTHER" id="PTHR10587">
    <property type="entry name" value="GLYCOSYL TRANSFERASE-RELATED"/>
    <property type="match status" value="1"/>
</dbReference>
<keyword evidence="14" id="KW-0325">Glycoprotein</keyword>
<evidence type="ECO:0000256" key="20">
    <source>
        <dbReference type="ARBA" id="ARBA00024056"/>
    </source>
</evidence>
<evidence type="ECO:0000256" key="12">
    <source>
        <dbReference type="ARBA" id="ARBA00023024"/>
    </source>
</evidence>
<evidence type="ECO:0000256" key="1">
    <source>
        <dbReference type="ARBA" id="ARBA00001941"/>
    </source>
</evidence>
<dbReference type="Pfam" id="PF01522">
    <property type="entry name" value="Polysacc_deac_1"/>
    <property type="match status" value="1"/>
</dbReference>
<accession>A0A9P5JWC8</accession>
<comment type="cofactor">
    <cofactor evidence="1">
        <name>Co(2+)</name>
        <dbReference type="ChEBI" id="CHEBI:48828"/>
    </cofactor>
</comment>
<keyword evidence="12" id="KW-0146">Chitin degradation</keyword>
<evidence type="ECO:0000256" key="18">
    <source>
        <dbReference type="ARBA" id="ARBA00023316"/>
    </source>
</evidence>
<comment type="caution">
    <text evidence="25">The sequence shown here is derived from an EMBL/GenBank/DDBJ whole genome shotgun (WGS) entry which is preliminary data.</text>
</comment>